<accession>A0A1E3J6N3</accession>
<evidence type="ECO:0000313" key="1">
    <source>
        <dbReference type="EMBL" id="ODN96514.1"/>
    </source>
</evidence>
<organism evidence="1 2">
    <name type="scientific">Cryptococcus wingfieldii CBS 7118</name>
    <dbReference type="NCBI Taxonomy" id="1295528"/>
    <lineage>
        <taxon>Eukaryota</taxon>
        <taxon>Fungi</taxon>
        <taxon>Dikarya</taxon>
        <taxon>Basidiomycota</taxon>
        <taxon>Agaricomycotina</taxon>
        <taxon>Tremellomycetes</taxon>
        <taxon>Tremellales</taxon>
        <taxon>Cryptococcaceae</taxon>
        <taxon>Cryptococcus</taxon>
    </lineage>
</organism>
<comment type="caution">
    <text evidence="1">The sequence shown here is derived from an EMBL/GenBank/DDBJ whole genome shotgun (WGS) entry which is preliminary data.</text>
</comment>
<dbReference type="SUPFAM" id="SSF54427">
    <property type="entry name" value="NTF2-like"/>
    <property type="match status" value="1"/>
</dbReference>
<dbReference type="AlphaFoldDB" id="A0A1E3J6N3"/>
<dbReference type="EMBL" id="AWGH01000011">
    <property type="protein sequence ID" value="ODN96514.1"/>
    <property type="molecule type" value="Genomic_DNA"/>
</dbReference>
<evidence type="ECO:0000313" key="2">
    <source>
        <dbReference type="Proteomes" id="UP000094819"/>
    </source>
</evidence>
<dbReference type="PANTHER" id="PTHR31757:SF0">
    <property type="entry name" value="SLL0781 PROTEIN"/>
    <property type="match status" value="1"/>
</dbReference>
<reference evidence="1 2" key="1">
    <citation type="submission" date="2016-06" db="EMBL/GenBank/DDBJ databases">
        <title>Evolution of pathogenesis and genome organization in the Tremellales.</title>
        <authorList>
            <person name="Cuomo C."/>
            <person name="Litvintseva A."/>
            <person name="Heitman J."/>
            <person name="Chen Y."/>
            <person name="Sun S."/>
            <person name="Springer D."/>
            <person name="Dromer F."/>
            <person name="Young S."/>
            <person name="Zeng Q."/>
            <person name="Chapman S."/>
            <person name="Gujja S."/>
            <person name="Saif S."/>
            <person name="Birren B."/>
        </authorList>
    </citation>
    <scope>NUCLEOTIDE SEQUENCE [LARGE SCALE GENOMIC DNA]</scope>
    <source>
        <strain evidence="1 2">CBS 7118</strain>
    </source>
</reference>
<gene>
    <name evidence="1" type="ORF">L198_04228</name>
</gene>
<proteinExistence type="predicted"/>
<dbReference type="OrthoDB" id="14527at2759"/>
<dbReference type="Gene3D" id="3.10.450.50">
    <property type="match status" value="1"/>
</dbReference>
<dbReference type="Proteomes" id="UP000094819">
    <property type="component" value="Unassembled WGS sequence"/>
</dbReference>
<dbReference type="InterPro" id="IPR032710">
    <property type="entry name" value="NTF2-like_dom_sf"/>
</dbReference>
<dbReference type="Pfam" id="PF07080">
    <property type="entry name" value="DUF1348"/>
    <property type="match status" value="1"/>
</dbReference>
<dbReference type="InterPro" id="IPR009783">
    <property type="entry name" value="DUF1348"/>
</dbReference>
<dbReference type="PANTHER" id="PTHR31757">
    <property type="entry name" value="SLL0781 PROTEIN"/>
    <property type="match status" value="1"/>
</dbReference>
<name>A0A1E3J6N3_9TREE</name>
<dbReference type="GeneID" id="30193441"/>
<protein>
    <submittedName>
        <fullName evidence="1">Response regulator receiver protein</fullName>
    </submittedName>
</protein>
<sequence length="188" mass="21888">MLSRPLVSTSRFLGTPPRSAFSPIAVSTRTMATVPPLPPFTAETAQKKVKAAQDKWNTKTPHLISPAYTPDSVWRNRDDFFSGTKSIEDFLTRKWQKEHNYRLRKELFAFDKDRIAVEFWYEYSETKDVSSQWYRTYGLEHWVFAEDGRMKSRQMSGNTISIAQDERWFKDRTDVNDGEVPPGHISSK</sequence>
<keyword evidence="2" id="KW-1185">Reference proteome</keyword>
<dbReference type="RefSeq" id="XP_019031760.1">
    <property type="nucleotide sequence ID" value="XM_019176350.1"/>
</dbReference>